<dbReference type="InterPro" id="IPR012902">
    <property type="entry name" value="N_methyl_site"/>
</dbReference>
<dbReference type="PROSITE" id="PS00409">
    <property type="entry name" value="PROKAR_NTER_METHYL"/>
    <property type="match status" value="1"/>
</dbReference>
<dbReference type="SUPFAM" id="SSF54523">
    <property type="entry name" value="Pili subunits"/>
    <property type="match status" value="1"/>
</dbReference>
<name>A0ABT5IZS4_9NEIS</name>
<keyword evidence="1" id="KW-0812">Transmembrane</keyword>
<accession>A0ABT5IZS4</accession>
<evidence type="ECO:0000313" key="2">
    <source>
        <dbReference type="EMBL" id="MDC7717094.1"/>
    </source>
</evidence>
<dbReference type="Gene3D" id="3.55.40.10">
    <property type="entry name" value="minor pseudopilin epsh domain"/>
    <property type="match status" value="1"/>
</dbReference>
<keyword evidence="1" id="KW-0472">Membrane</keyword>
<protein>
    <submittedName>
        <fullName evidence="2">Type II secretion system protein</fullName>
    </submittedName>
</protein>
<gene>
    <name evidence="2" type="ORF">PQU95_07670</name>
</gene>
<comment type="caution">
    <text evidence="2">The sequence shown here is derived from an EMBL/GenBank/DDBJ whole genome shotgun (WGS) entry which is preliminary data.</text>
</comment>
<keyword evidence="1" id="KW-1133">Transmembrane helix</keyword>
<organism evidence="2 3">
    <name type="scientific">Vogesella aquatica</name>
    <dbReference type="NCBI Taxonomy" id="2984206"/>
    <lineage>
        <taxon>Bacteria</taxon>
        <taxon>Pseudomonadati</taxon>
        <taxon>Pseudomonadota</taxon>
        <taxon>Betaproteobacteria</taxon>
        <taxon>Neisseriales</taxon>
        <taxon>Chromobacteriaceae</taxon>
        <taxon>Vogesella</taxon>
    </lineage>
</organism>
<dbReference type="NCBIfam" id="TIGR02532">
    <property type="entry name" value="IV_pilin_GFxxxE"/>
    <property type="match status" value="1"/>
</dbReference>
<reference evidence="2 3" key="1">
    <citation type="submission" date="2023-01" db="EMBL/GenBank/DDBJ databases">
        <title>Novel species of the genus Vogesella isolated from rivers.</title>
        <authorList>
            <person name="Lu H."/>
        </authorList>
    </citation>
    <scope>NUCLEOTIDE SEQUENCE [LARGE SCALE GENOMIC DNA]</scope>
    <source>
        <strain evidence="2 3">DC21W</strain>
    </source>
</reference>
<proteinExistence type="predicted"/>
<dbReference type="InterPro" id="IPR045584">
    <property type="entry name" value="Pilin-like"/>
</dbReference>
<dbReference type="Proteomes" id="UP001219956">
    <property type="component" value="Unassembled WGS sequence"/>
</dbReference>
<dbReference type="RefSeq" id="WP_272751443.1">
    <property type="nucleotide sequence ID" value="NZ_JAQQLF010000008.1"/>
</dbReference>
<evidence type="ECO:0000313" key="3">
    <source>
        <dbReference type="Proteomes" id="UP001219956"/>
    </source>
</evidence>
<feature type="transmembrane region" description="Helical" evidence="1">
    <location>
        <begin position="20"/>
        <end position="38"/>
    </location>
</feature>
<dbReference type="Pfam" id="PF07963">
    <property type="entry name" value="N_methyl"/>
    <property type="match status" value="1"/>
</dbReference>
<sequence length="161" mass="17247">MTRAGCGQRWPQGGFTLIEVMVVLLIIGVMATTVSFSLRPDTHRQLEDESYRLARVLEQAVDAAEMGEALALDWQAGGARWRVADSQGGWQPSADAFFADHLLPEGLRGDGLLQDGRPASGPVRLWQDGRPPALALTLRGESGARSITLSPVGTVTVEVAP</sequence>
<dbReference type="EMBL" id="JAQQLF010000008">
    <property type="protein sequence ID" value="MDC7717094.1"/>
    <property type="molecule type" value="Genomic_DNA"/>
</dbReference>
<keyword evidence="3" id="KW-1185">Reference proteome</keyword>
<evidence type="ECO:0000256" key="1">
    <source>
        <dbReference type="SAM" id="Phobius"/>
    </source>
</evidence>